<dbReference type="GO" id="GO:0016757">
    <property type="term" value="F:glycosyltransferase activity"/>
    <property type="evidence" value="ECO:0007669"/>
    <property type="project" value="UniProtKB-KW"/>
</dbReference>
<dbReference type="InterPro" id="IPR001173">
    <property type="entry name" value="Glyco_trans_2-like"/>
</dbReference>
<gene>
    <name evidence="7" type="ORF">ICT70_09650</name>
</gene>
<dbReference type="Proteomes" id="UP000632828">
    <property type="component" value="Unassembled WGS sequence"/>
</dbReference>
<dbReference type="SUPFAM" id="SSF53448">
    <property type="entry name" value="Nucleotide-diphospho-sugar transferases"/>
    <property type="match status" value="1"/>
</dbReference>
<evidence type="ECO:0000256" key="1">
    <source>
        <dbReference type="ARBA" id="ARBA00004236"/>
    </source>
</evidence>
<keyword evidence="8" id="KW-1185">Reference proteome</keyword>
<sequence>MEEKMAQVVELSVIVPVLNEAAELPTFLADLRRQRQVTYELIIVDGGSTDATLGLLQSEQVQLISAPRGRGHQLNAGAAKARGDWLLFLHVDSRFDDPLAWRNGMDCLARSSNRRIAGHFSLNFWTGGQRKSQGYDFYQRKARSSKPETIHGDQGFLLHRTLKQQVGDFRTDLPVMEDTDFAERLRAVGQWQLLPAVITTSIRRFAAEGLWQRQLLGALMMCFRHIGWYEFFDRAPAVYRLQTDTECLRLAPFFDLIAQLLATRPVGERWKLWLASGSYVRRHGWQLFFAADCRRAFRQGRSTRDTPEVWQFWGVPIYDWLTDNLLGRVLAALTLRLWFAAMRSWLHRNDPA</sequence>
<comment type="caution">
    <text evidence="7">The sequence shown here is derived from an EMBL/GenBank/DDBJ whole genome shotgun (WGS) entry which is preliminary data.</text>
</comment>
<dbReference type="EMBL" id="JACWUN010000010">
    <property type="protein sequence ID" value="MBD1400936.1"/>
    <property type="molecule type" value="Genomic_DNA"/>
</dbReference>
<evidence type="ECO:0000256" key="3">
    <source>
        <dbReference type="ARBA" id="ARBA00022676"/>
    </source>
</evidence>
<comment type="subcellular location">
    <subcellularLocation>
        <location evidence="1">Cell membrane</location>
    </subcellularLocation>
</comment>
<dbReference type="Gene3D" id="3.90.550.10">
    <property type="entry name" value="Spore Coat Polysaccharide Biosynthesis Protein SpsA, Chain A"/>
    <property type="match status" value="1"/>
</dbReference>
<dbReference type="AlphaFoldDB" id="A0A8J6URA3"/>
<dbReference type="GO" id="GO:0005886">
    <property type="term" value="C:plasma membrane"/>
    <property type="evidence" value="ECO:0007669"/>
    <property type="project" value="UniProtKB-SubCell"/>
</dbReference>
<keyword evidence="4" id="KW-0808">Transferase</keyword>
<name>A0A8J6URA3_9BACT</name>
<dbReference type="RefSeq" id="WP_191155994.1">
    <property type="nucleotide sequence ID" value="NZ_JACWUN010000010.1"/>
</dbReference>
<evidence type="ECO:0000256" key="4">
    <source>
        <dbReference type="ARBA" id="ARBA00022679"/>
    </source>
</evidence>
<dbReference type="InterPro" id="IPR026461">
    <property type="entry name" value="Trfase_2_rSAM/seldom_assoc"/>
</dbReference>
<keyword evidence="5" id="KW-0472">Membrane</keyword>
<feature type="domain" description="Glycosyltransferase 2-like" evidence="6">
    <location>
        <begin position="12"/>
        <end position="98"/>
    </location>
</feature>
<keyword evidence="3" id="KW-0328">Glycosyltransferase</keyword>
<evidence type="ECO:0000256" key="5">
    <source>
        <dbReference type="ARBA" id="ARBA00023136"/>
    </source>
</evidence>
<dbReference type="NCBIfam" id="TIGR04283">
    <property type="entry name" value="glyco_like_mftF"/>
    <property type="match status" value="1"/>
</dbReference>
<organism evidence="7 8">
    <name type="scientific">Pelovirga terrestris</name>
    <dbReference type="NCBI Taxonomy" id="2771352"/>
    <lineage>
        <taxon>Bacteria</taxon>
        <taxon>Pseudomonadati</taxon>
        <taxon>Thermodesulfobacteriota</taxon>
        <taxon>Desulfuromonadia</taxon>
        <taxon>Geobacterales</taxon>
        <taxon>Geobacteraceae</taxon>
        <taxon>Pelovirga</taxon>
    </lineage>
</organism>
<proteinExistence type="predicted"/>
<accession>A0A8J6URA3</accession>
<evidence type="ECO:0000256" key="2">
    <source>
        <dbReference type="ARBA" id="ARBA00022475"/>
    </source>
</evidence>
<protein>
    <submittedName>
        <fullName evidence="7">TIGR04283 family arsenosugar biosynthesis glycosyltransferase</fullName>
    </submittedName>
</protein>
<dbReference type="Pfam" id="PF00535">
    <property type="entry name" value="Glycos_transf_2"/>
    <property type="match status" value="1"/>
</dbReference>
<evidence type="ECO:0000313" key="8">
    <source>
        <dbReference type="Proteomes" id="UP000632828"/>
    </source>
</evidence>
<keyword evidence="2" id="KW-1003">Cell membrane</keyword>
<evidence type="ECO:0000259" key="6">
    <source>
        <dbReference type="Pfam" id="PF00535"/>
    </source>
</evidence>
<dbReference type="PANTHER" id="PTHR43646:SF2">
    <property type="entry name" value="GLYCOSYLTRANSFERASE 2-LIKE DOMAIN-CONTAINING PROTEIN"/>
    <property type="match status" value="1"/>
</dbReference>
<reference evidence="7" key="1">
    <citation type="submission" date="2020-09" db="EMBL/GenBank/DDBJ databases">
        <title>Pelobacter alkaliphilus sp. nov., a novel anaerobic arsenate-reducing bacterium from terrestrial mud volcano.</title>
        <authorList>
            <person name="Khomyakova M.A."/>
            <person name="Merkel A.Y."/>
            <person name="Slobodkin A.I."/>
        </authorList>
    </citation>
    <scope>NUCLEOTIDE SEQUENCE</scope>
    <source>
        <strain evidence="7">M08fum</strain>
    </source>
</reference>
<dbReference type="InterPro" id="IPR029044">
    <property type="entry name" value="Nucleotide-diphossugar_trans"/>
</dbReference>
<evidence type="ECO:0000313" key="7">
    <source>
        <dbReference type="EMBL" id="MBD1400936.1"/>
    </source>
</evidence>
<dbReference type="PANTHER" id="PTHR43646">
    <property type="entry name" value="GLYCOSYLTRANSFERASE"/>
    <property type="match status" value="1"/>
</dbReference>